<keyword evidence="3" id="KW-1185">Reference proteome</keyword>
<keyword evidence="2" id="KW-0812">Transmembrane</keyword>
<dbReference type="InParanoid" id="A0A1S3I5Z8"/>
<dbReference type="AlphaFoldDB" id="A0A1S3I5Z8"/>
<gene>
    <name evidence="4" type="primary">LOC106160682</name>
</gene>
<dbReference type="GeneID" id="106160682"/>
<name>A0A1S3I5Z8_LINAN</name>
<dbReference type="Proteomes" id="UP000085678">
    <property type="component" value="Unplaced"/>
</dbReference>
<evidence type="ECO:0000313" key="4">
    <source>
        <dbReference type="RefSeq" id="XP_013392799.1"/>
    </source>
</evidence>
<reference evidence="4" key="1">
    <citation type="submission" date="2025-08" db="UniProtKB">
        <authorList>
            <consortium name="RefSeq"/>
        </authorList>
    </citation>
    <scope>IDENTIFICATION</scope>
    <source>
        <tissue evidence="4">Gonads</tissue>
    </source>
</reference>
<evidence type="ECO:0000256" key="1">
    <source>
        <dbReference type="SAM" id="MobiDB-lite"/>
    </source>
</evidence>
<evidence type="ECO:0000313" key="3">
    <source>
        <dbReference type="Proteomes" id="UP000085678"/>
    </source>
</evidence>
<proteinExistence type="predicted"/>
<accession>A0A1S3I5Z8</accession>
<feature type="region of interest" description="Disordered" evidence="1">
    <location>
        <begin position="101"/>
        <end position="133"/>
    </location>
</feature>
<feature type="compositionally biased region" description="Basic residues" evidence="1">
    <location>
        <begin position="101"/>
        <end position="114"/>
    </location>
</feature>
<evidence type="ECO:0000256" key="2">
    <source>
        <dbReference type="SAM" id="Phobius"/>
    </source>
</evidence>
<dbReference type="RefSeq" id="XP_013392799.1">
    <property type="nucleotide sequence ID" value="XM_013537345.1"/>
</dbReference>
<protein>
    <submittedName>
        <fullName evidence="4">Uncharacterized protein LOC106160682</fullName>
    </submittedName>
</protein>
<organism evidence="3 4">
    <name type="scientific">Lingula anatina</name>
    <name type="common">Brachiopod</name>
    <name type="synonym">Lingula unguis</name>
    <dbReference type="NCBI Taxonomy" id="7574"/>
    <lineage>
        <taxon>Eukaryota</taxon>
        <taxon>Metazoa</taxon>
        <taxon>Spiralia</taxon>
        <taxon>Lophotrochozoa</taxon>
        <taxon>Brachiopoda</taxon>
        <taxon>Linguliformea</taxon>
        <taxon>Lingulata</taxon>
        <taxon>Lingulida</taxon>
        <taxon>Linguloidea</taxon>
        <taxon>Lingulidae</taxon>
        <taxon>Lingula</taxon>
    </lineage>
</organism>
<keyword evidence="2" id="KW-0472">Membrane</keyword>
<sequence>MTWRTASIVKKMAIYFLFKVMYIVTAALTTLAAPTAGSVSTTVSSTATINGTSTPAPTAKPGANLTLVIVIPAAVIVGVPILCVVCCGLRAVFCLPKAKANKKGEKTKKMRKVSPKPPRLEDNELEYQPEYTT</sequence>
<keyword evidence="2" id="KW-1133">Transmembrane helix</keyword>
<feature type="transmembrane region" description="Helical" evidence="2">
    <location>
        <begin position="69"/>
        <end position="93"/>
    </location>
</feature>
<dbReference type="KEGG" id="lak:106160682"/>